<feature type="non-terminal residue" evidence="1">
    <location>
        <position position="1"/>
    </location>
</feature>
<evidence type="ECO:0000313" key="1">
    <source>
        <dbReference type="EMBL" id="CAI9611674.1"/>
    </source>
</evidence>
<organism evidence="1 2">
    <name type="scientific">Staurois parvus</name>
    <dbReference type="NCBI Taxonomy" id="386267"/>
    <lineage>
        <taxon>Eukaryota</taxon>
        <taxon>Metazoa</taxon>
        <taxon>Chordata</taxon>
        <taxon>Craniata</taxon>
        <taxon>Vertebrata</taxon>
        <taxon>Euteleostomi</taxon>
        <taxon>Amphibia</taxon>
        <taxon>Batrachia</taxon>
        <taxon>Anura</taxon>
        <taxon>Neobatrachia</taxon>
        <taxon>Ranoidea</taxon>
        <taxon>Ranidae</taxon>
        <taxon>Staurois</taxon>
    </lineage>
</organism>
<reference evidence="1" key="1">
    <citation type="submission" date="2023-05" db="EMBL/GenBank/DDBJ databases">
        <authorList>
            <person name="Stuckert A."/>
        </authorList>
    </citation>
    <scope>NUCLEOTIDE SEQUENCE</scope>
</reference>
<proteinExistence type="predicted"/>
<protein>
    <submittedName>
        <fullName evidence="1">Uncharacterized protein</fullName>
    </submittedName>
</protein>
<dbReference type="Proteomes" id="UP001162483">
    <property type="component" value="Unassembled WGS sequence"/>
</dbReference>
<name>A0ABN9GRZ3_9NEOB</name>
<evidence type="ECO:0000313" key="2">
    <source>
        <dbReference type="Proteomes" id="UP001162483"/>
    </source>
</evidence>
<comment type="caution">
    <text evidence="1">The sequence shown here is derived from an EMBL/GenBank/DDBJ whole genome shotgun (WGS) entry which is preliminary data.</text>
</comment>
<accession>A0ABN9GRZ3</accession>
<dbReference type="EMBL" id="CATNWA010019163">
    <property type="protein sequence ID" value="CAI9611674.1"/>
    <property type="molecule type" value="Genomic_DNA"/>
</dbReference>
<keyword evidence="2" id="KW-1185">Reference proteome</keyword>
<gene>
    <name evidence="1" type="ORF">SPARVUS_LOCUS14588834</name>
</gene>
<sequence>HKQAALYCNTKQLMFSLVKHTAHLVKQHTVNPLISPDVNYPFLLSVSQCFFISH</sequence>